<evidence type="ECO:0000256" key="1">
    <source>
        <dbReference type="SAM" id="SignalP"/>
    </source>
</evidence>
<feature type="signal peptide" evidence="1">
    <location>
        <begin position="1"/>
        <end position="30"/>
    </location>
</feature>
<dbReference type="Proteomes" id="UP000315439">
    <property type="component" value="Unassembled WGS sequence"/>
</dbReference>
<protein>
    <recommendedName>
        <fullName evidence="2">Calcineurin-like phosphoesterase domain-containing protein</fullName>
    </recommendedName>
</protein>
<feature type="domain" description="Calcineurin-like phosphoesterase" evidence="2">
    <location>
        <begin position="155"/>
        <end position="420"/>
    </location>
</feature>
<keyword evidence="1" id="KW-0732">Signal</keyword>
<proteinExistence type="predicted"/>
<dbReference type="InterPro" id="IPR029052">
    <property type="entry name" value="Metallo-depent_PP-like"/>
</dbReference>
<sequence>MIRMTTINGKPTYFFFVSLAVFSLSFQANASTPASSKQHYANFVVLGQAPDGNNIALARTVIDEAVFCPSISKVGKGQKSFPMIPRENPNHFSVIVCEALINFDVRYQINFSDTAIKLPVAKSNPKNIQVFGDTGCKLAKPGKAGCALGTAAEPFKSLADAGAKENPDVVLHMGDYNYRGTSGDVYFTQKNSSGQLEQVKQWTYDAGDGSTQGQHCEQDGAIPFYSQSAANSNFPDIWRNWHDDVFKAGKKLMAAAPWIVARGNHELCSRAGAGYFYFLDPHSNLVAGSQQLSCPAPKLNQSALDNTIQIPSYKVSFKNLDVVVIDSANACDSYADSPFTAVYKKTFEEVEKLATNKPTWLMGHRPIWGITEYYSSGSTGCTSQNQYGCVNQMMQAAIKLLPTKALPSTIELVLAGHMHRFQSVSFANSSRPPQLVIGSSGVALDSSPPNGQLTSNIDGLPAQVLTTNNKIQSKGKNYDAFGYLRIKLKKSGDWKALLVNPPKKITVARCSSQQNLQLGVCEFSAGISAPD</sequence>
<dbReference type="EMBL" id="VIKS01000001">
    <property type="protein sequence ID" value="TQV89422.1"/>
    <property type="molecule type" value="Genomic_DNA"/>
</dbReference>
<organism evidence="3 4">
    <name type="scientific">Aliikangiella coralliicola</name>
    <dbReference type="NCBI Taxonomy" id="2592383"/>
    <lineage>
        <taxon>Bacteria</taxon>
        <taxon>Pseudomonadati</taxon>
        <taxon>Pseudomonadota</taxon>
        <taxon>Gammaproteobacteria</taxon>
        <taxon>Oceanospirillales</taxon>
        <taxon>Pleioneaceae</taxon>
        <taxon>Aliikangiella</taxon>
    </lineage>
</organism>
<dbReference type="InterPro" id="IPR004843">
    <property type="entry name" value="Calcineurin-like_PHP"/>
</dbReference>
<dbReference type="Gene3D" id="3.60.21.10">
    <property type="match status" value="1"/>
</dbReference>
<keyword evidence="4" id="KW-1185">Reference proteome</keyword>
<name>A0A545UIY0_9GAMM</name>
<dbReference type="GO" id="GO:0016787">
    <property type="term" value="F:hydrolase activity"/>
    <property type="evidence" value="ECO:0007669"/>
    <property type="project" value="InterPro"/>
</dbReference>
<evidence type="ECO:0000313" key="3">
    <source>
        <dbReference type="EMBL" id="TQV89422.1"/>
    </source>
</evidence>
<dbReference type="AlphaFoldDB" id="A0A545UIY0"/>
<accession>A0A545UIY0</accession>
<dbReference type="OrthoDB" id="9763403at2"/>
<feature type="chain" id="PRO_5021987842" description="Calcineurin-like phosphoesterase domain-containing protein" evidence="1">
    <location>
        <begin position="31"/>
        <end position="531"/>
    </location>
</feature>
<gene>
    <name evidence="3" type="ORF">FLL46_00635</name>
</gene>
<evidence type="ECO:0000259" key="2">
    <source>
        <dbReference type="Pfam" id="PF00149"/>
    </source>
</evidence>
<dbReference type="SUPFAM" id="SSF56300">
    <property type="entry name" value="Metallo-dependent phosphatases"/>
    <property type="match status" value="1"/>
</dbReference>
<comment type="caution">
    <text evidence="3">The sequence shown here is derived from an EMBL/GenBank/DDBJ whole genome shotgun (WGS) entry which is preliminary data.</text>
</comment>
<reference evidence="3 4" key="1">
    <citation type="submission" date="2019-07" db="EMBL/GenBank/DDBJ databases">
        <title>Draft genome for Aliikangiella sp. M105.</title>
        <authorList>
            <person name="Wang G."/>
        </authorList>
    </citation>
    <scope>NUCLEOTIDE SEQUENCE [LARGE SCALE GENOMIC DNA]</scope>
    <source>
        <strain evidence="3 4">M105</strain>
    </source>
</reference>
<dbReference type="Pfam" id="PF00149">
    <property type="entry name" value="Metallophos"/>
    <property type="match status" value="1"/>
</dbReference>
<evidence type="ECO:0000313" key="4">
    <source>
        <dbReference type="Proteomes" id="UP000315439"/>
    </source>
</evidence>